<dbReference type="AlphaFoldDB" id="A0A660E4F2"/>
<proteinExistence type="predicted"/>
<name>A0A660E4F2_9LACO</name>
<evidence type="ECO:0000259" key="13">
    <source>
        <dbReference type="PROSITE" id="PS51093"/>
    </source>
</evidence>
<dbReference type="PROSITE" id="PS51093">
    <property type="entry name" value="PTS_EIIA_TYPE_1"/>
    <property type="match status" value="1"/>
</dbReference>
<keyword evidence="7 12" id="KW-0812">Transmembrane</keyword>
<keyword evidence="5" id="KW-0808">Transferase</keyword>
<feature type="domain" description="PTS EIIA type-1" evidence="13">
    <location>
        <begin position="24"/>
        <end position="128"/>
    </location>
</feature>
<gene>
    <name evidence="16" type="ORF">MUDAN_MDHGFNIF_03537</name>
</gene>
<feature type="active site" description="Phosphocysteine intermediate; for EIIB activity" evidence="11">
    <location>
        <position position="189"/>
    </location>
</feature>
<evidence type="ECO:0000256" key="4">
    <source>
        <dbReference type="ARBA" id="ARBA00022597"/>
    </source>
</evidence>
<evidence type="ECO:0000256" key="3">
    <source>
        <dbReference type="ARBA" id="ARBA00022475"/>
    </source>
</evidence>
<dbReference type="Pfam" id="PF02378">
    <property type="entry name" value="PTS_EIIC"/>
    <property type="match status" value="1"/>
</dbReference>
<evidence type="ECO:0000259" key="14">
    <source>
        <dbReference type="PROSITE" id="PS51098"/>
    </source>
</evidence>
<dbReference type="Proteomes" id="UP000289996">
    <property type="component" value="Unassembled WGS sequence"/>
</dbReference>
<feature type="transmembrane region" description="Helical" evidence="12">
    <location>
        <begin position="588"/>
        <end position="610"/>
    </location>
</feature>
<evidence type="ECO:0000313" key="17">
    <source>
        <dbReference type="Proteomes" id="UP000289996"/>
    </source>
</evidence>
<dbReference type="InterPro" id="IPR018113">
    <property type="entry name" value="PTrfase_EIIB_Cys"/>
</dbReference>
<feature type="transmembrane region" description="Helical" evidence="12">
    <location>
        <begin position="543"/>
        <end position="563"/>
    </location>
</feature>
<dbReference type="InterPro" id="IPR011055">
    <property type="entry name" value="Dup_hybrid_motif"/>
</dbReference>
<dbReference type="InterPro" id="IPR001127">
    <property type="entry name" value="PTS_EIIA_1_perm"/>
</dbReference>
<dbReference type="Gene3D" id="3.30.1360.60">
    <property type="entry name" value="Glucose permease domain IIB"/>
    <property type="match status" value="1"/>
</dbReference>
<comment type="subcellular location">
    <subcellularLocation>
        <location evidence="1">Cell membrane</location>
        <topology evidence="1">Multi-pass membrane protein</topology>
    </subcellularLocation>
</comment>
<evidence type="ECO:0000256" key="10">
    <source>
        <dbReference type="ARBA" id="ARBA00023136"/>
    </source>
</evidence>
<feature type="transmembrane region" description="Helical" evidence="12">
    <location>
        <begin position="267"/>
        <end position="299"/>
    </location>
</feature>
<dbReference type="FunFam" id="2.70.70.10:FF:000001">
    <property type="entry name" value="PTS system glucose-specific IIA component"/>
    <property type="match status" value="1"/>
</dbReference>
<feature type="domain" description="PTS EIIB type-1" evidence="14">
    <location>
        <begin position="167"/>
        <end position="249"/>
    </location>
</feature>
<dbReference type="EMBL" id="UYIG01000143">
    <property type="protein sequence ID" value="VDG29623.1"/>
    <property type="molecule type" value="Genomic_DNA"/>
</dbReference>
<feature type="transmembrane region" description="Helical" evidence="12">
    <location>
        <begin position="370"/>
        <end position="390"/>
    </location>
</feature>
<dbReference type="PROSITE" id="PS01035">
    <property type="entry name" value="PTS_EIIB_TYPE_1_CYS"/>
    <property type="match status" value="1"/>
</dbReference>
<feature type="transmembrane region" description="Helical" evidence="12">
    <location>
        <begin position="410"/>
        <end position="431"/>
    </location>
</feature>
<dbReference type="InterPro" id="IPR050558">
    <property type="entry name" value="PTS_Sugar-Specific_Components"/>
</dbReference>
<evidence type="ECO:0000256" key="6">
    <source>
        <dbReference type="ARBA" id="ARBA00022683"/>
    </source>
</evidence>
<keyword evidence="4 16" id="KW-0762">Sugar transport</keyword>
<evidence type="ECO:0000313" key="16">
    <source>
        <dbReference type="EMBL" id="VDG29623.1"/>
    </source>
</evidence>
<feature type="transmembrane region" description="Helical" evidence="12">
    <location>
        <begin position="516"/>
        <end position="536"/>
    </location>
</feature>
<dbReference type="GO" id="GO:0005886">
    <property type="term" value="C:plasma membrane"/>
    <property type="evidence" value="ECO:0007669"/>
    <property type="project" value="UniProtKB-SubCell"/>
</dbReference>
<feature type="transmembrane region" description="Helical" evidence="12">
    <location>
        <begin position="487"/>
        <end position="504"/>
    </location>
</feature>
<keyword evidence="10 12" id="KW-0472">Membrane</keyword>
<dbReference type="GO" id="GO:0016301">
    <property type="term" value="F:kinase activity"/>
    <property type="evidence" value="ECO:0007669"/>
    <property type="project" value="UniProtKB-KW"/>
</dbReference>
<dbReference type="CDD" id="cd00212">
    <property type="entry name" value="PTS_IIB_glc"/>
    <property type="match status" value="1"/>
</dbReference>
<dbReference type="SUPFAM" id="SSF55604">
    <property type="entry name" value="Glucose permease domain IIB"/>
    <property type="match status" value="1"/>
</dbReference>
<dbReference type="PROSITE" id="PS51098">
    <property type="entry name" value="PTS_EIIB_TYPE_1"/>
    <property type="match status" value="1"/>
</dbReference>
<evidence type="ECO:0000256" key="1">
    <source>
        <dbReference type="ARBA" id="ARBA00004651"/>
    </source>
</evidence>
<dbReference type="PROSITE" id="PS51103">
    <property type="entry name" value="PTS_EIIC_TYPE_1"/>
    <property type="match status" value="1"/>
</dbReference>
<feature type="transmembrane region" description="Helical" evidence="12">
    <location>
        <begin position="451"/>
        <end position="475"/>
    </location>
</feature>
<dbReference type="InterPro" id="IPR001996">
    <property type="entry name" value="PTS_IIB_1"/>
</dbReference>
<dbReference type="InterPro" id="IPR003352">
    <property type="entry name" value="PTS_EIIC"/>
</dbReference>
<dbReference type="PROSITE" id="PS00371">
    <property type="entry name" value="PTS_EIIA_TYPE_1_HIS"/>
    <property type="match status" value="1"/>
</dbReference>
<dbReference type="Pfam" id="PF00358">
    <property type="entry name" value="PTS_EIIA_1"/>
    <property type="match status" value="1"/>
</dbReference>
<evidence type="ECO:0000256" key="11">
    <source>
        <dbReference type="PROSITE-ProRule" id="PRU00421"/>
    </source>
</evidence>
<evidence type="ECO:0000256" key="5">
    <source>
        <dbReference type="ARBA" id="ARBA00022679"/>
    </source>
</evidence>
<dbReference type="SUPFAM" id="SSF51261">
    <property type="entry name" value="Duplicated hybrid motif"/>
    <property type="match status" value="1"/>
</dbReference>
<sequence length="623" mass="66939">MKKMNLDISSPTDGNVIKLEQVNDSVFSSEMMGQGFGVVPSNGKVVAPIDGKIVMVADTKHAIGIESKQGVELLIHMGIDTVNLKGEPFEVLISEDDTVKMGQPIANINLDILREKAIDNTIITLVTNSDLIDHRLSIKTGVVERGQVVANVALKQSLNTEMINQDEKLGMSVLEAVGGKDNITGLVHCATRLRFTLRDFDMPNDQKVGDIPGVLGVARAGGQYQVIVGQNVPKVYTAIMNLIGDVAATKTTSVNENKKWFSKLLDLITGIFTPVLPAITGAAMIKTLLIILVLCHVLTARSQTYIMLSFVGDTAFTFLPIFLAYTASKKFGLNPFIGMVLGAMLLHPSWTALVTANKSIHLFSFLPVTLASYGSTVIPIILIIWIASYVDRIADKLSPEAIKFFMQPFLTLLIMVPIAFVFVGPLGFLIGKGLGAIITAIQTNAVWVLPLLFGILAPIFIMTGMHYAVTIPLVLTSISTQGFDMLGIGYLVSNIAQGAAALAVGQASKNTKMKALAFSSGLTALLGITEPALYGVNLKLKKPFIAVMIGGGIGGLIGGIFGVKRMTFAPTGLTTLPVFIDPQNSMNFVWTLVGASLAFIFSYIITLTMVKHDKKLQKQINND</sequence>
<dbReference type="NCBIfam" id="TIGR00830">
    <property type="entry name" value="PTBA"/>
    <property type="match status" value="1"/>
</dbReference>
<evidence type="ECO:0000256" key="8">
    <source>
        <dbReference type="ARBA" id="ARBA00022777"/>
    </source>
</evidence>
<keyword evidence="3" id="KW-1003">Cell membrane</keyword>
<evidence type="ECO:0000256" key="2">
    <source>
        <dbReference type="ARBA" id="ARBA00022448"/>
    </source>
</evidence>
<dbReference type="PANTHER" id="PTHR30175:SF1">
    <property type="entry name" value="PTS SYSTEM ARBUTIN-, CELLOBIOSE-, AND SALICIN-SPECIFIC EIIBC COMPONENT-RELATED"/>
    <property type="match status" value="1"/>
</dbReference>
<feature type="transmembrane region" description="Helical" evidence="12">
    <location>
        <begin position="332"/>
        <end position="350"/>
    </location>
</feature>
<keyword evidence="2" id="KW-0813">Transport</keyword>
<accession>A0A660E4F2</accession>
<keyword evidence="9 12" id="KW-1133">Transmembrane helix</keyword>
<feature type="domain" description="PTS EIIC type-1" evidence="15">
    <location>
        <begin position="266"/>
        <end position="621"/>
    </location>
</feature>
<protein>
    <submittedName>
        <fullName evidence="16">PTS sugar transporter [Lactobacillus farciminis KCTC 3681 = DSM]</fullName>
    </submittedName>
</protein>
<feature type="transmembrane region" description="Helical" evidence="12">
    <location>
        <begin position="305"/>
        <end position="325"/>
    </location>
</feature>
<dbReference type="Pfam" id="PF00367">
    <property type="entry name" value="PTS_EIIB"/>
    <property type="match status" value="1"/>
</dbReference>
<dbReference type="GO" id="GO:0009401">
    <property type="term" value="P:phosphoenolpyruvate-dependent sugar phosphotransferase system"/>
    <property type="evidence" value="ECO:0007669"/>
    <property type="project" value="UniProtKB-KW"/>
</dbReference>
<keyword evidence="17" id="KW-1185">Reference proteome</keyword>
<evidence type="ECO:0000259" key="15">
    <source>
        <dbReference type="PROSITE" id="PS51103"/>
    </source>
</evidence>
<reference evidence="16 17" key="1">
    <citation type="submission" date="2018-11" db="EMBL/GenBank/DDBJ databases">
        <authorList>
            <person name="Wuyts S."/>
        </authorList>
    </citation>
    <scope>NUCLEOTIDE SEQUENCE [LARGE SCALE GENOMIC DNA]</scope>
    <source>
        <strain evidence="16">Lactobacillus mudanjiangensis AMBF249</strain>
    </source>
</reference>
<dbReference type="InterPro" id="IPR036878">
    <property type="entry name" value="Glu_permease_IIB"/>
</dbReference>
<organism evidence="16 17">
    <name type="scientific">Lactiplantibacillus mudanjiangensis</name>
    <dbReference type="NCBI Taxonomy" id="1296538"/>
    <lineage>
        <taxon>Bacteria</taxon>
        <taxon>Bacillati</taxon>
        <taxon>Bacillota</taxon>
        <taxon>Bacilli</taxon>
        <taxon>Lactobacillales</taxon>
        <taxon>Lactobacillaceae</taxon>
        <taxon>Lactiplantibacillus</taxon>
    </lineage>
</organism>
<dbReference type="GO" id="GO:0090589">
    <property type="term" value="F:protein-phosphocysteine-trehalose phosphotransferase system transporter activity"/>
    <property type="evidence" value="ECO:0007669"/>
    <property type="project" value="TreeGrafter"/>
</dbReference>
<dbReference type="PANTHER" id="PTHR30175">
    <property type="entry name" value="PHOSPHOTRANSFERASE SYSTEM TRANSPORT PROTEIN"/>
    <property type="match status" value="1"/>
</dbReference>
<dbReference type="GO" id="GO:0015771">
    <property type="term" value="P:trehalose transport"/>
    <property type="evidence" value="ECO:0007669"/>
    <property type="project" value="TreeGrafter"/>
</dbReference>
<keyword evidence="8" id="KW-0418">Kinase</keyword>
<dbReference type="GO" id="GO:0008982">
    <property type="term" value="F:protein-N(PI)-phosphohistidine-sugar phosphotransferase activity"/>
    <property type="evidence" value="ECO:0007669"/>
    <property type="project" value="InterPro"/>
</dbReference>
<evidence type="ECO:0000256" key="7">
    <source>
        <dbReference type="ARBA" id="ARBA00022692"/>
    </source>
</evidence>
<evidence type="ECO:0000256" key="12">
    <source>
        <dbReference type="SAM" id="Phobius"/>
    </source>
</evidence>
<dbReference type="InterPro" id="IPR013013">
    <property type="entry name" value="PTS_EIIC_1"/>
</dbReference>
<dbReference type="RefSeq" id="WP_165444309.1">
    <property type="nucleotide sequence ID" value="NZ_UYIE01000024.1"/>
</dbReference>
<dbReference type="Gene3D" id="2.70.70.10">
    <property type="entry name" value="Glucose Permease (Domain IIA)"/>
    <property type="match status" value="1"/>
</dbReference>
<evidence type="ECO:0000256" key="9">
    <source>
        <dbReference type="ARBA" id="ARBA00022989"/>
    </source>
</evidence>
<keyword evidence="6" id="KW-0598">Phosphotransferase system</keyword>